<evidence type="ECO:0000313" key="1">
    <source>
        <dbReference type="EMBL" id="KKK69764.1"/>
    </source>
</evidence>
<comment type="caution">
    <text evidence="1">The sequence shown here is derived from an EMBL/GenBank/DDBJ whole genome shotgun (WGS) entry which is preliminary data.</text>
</comment>
<name>A0A0F8ZTN2_9ZZZZ</name>
<accession>A0A0F8ZTN2</accession>
<organism evidence="1">
    <name type="scientific">marine sediment metagenome</name>
    <dbReference type="NCBI Taxonomy" id="412755"/>
    <lineage>
        <taxon>unclassified sequences</taxon>
        <taxon>metagenomes</taxon>
        <taxon>ecological metagenomes</taxon>
    </lineage>
</organism>
<protein>
    <submittedName>
        <fullName evidence="1">Uncharacterized protein</fullName>
    </submittedName>
</protein>
<proteinExistence type="predicted"/>
<reference evidence="1" key="1">
    <citation type="journal article" date="2015" name="Nature">
        <title>Complex archaea that bridge the gap between prokaryotes and eukaryotes.</title>
        <authorList>
            <person name="Spang A."/>
            <person name="Saw J.H."/>
            <person name="Jorgensen S.L."/>
            <person name="Zaremba-Niedzwiedzka K."/>
            <person name="Martijn J."/>
            <person name="Lind A.E."/>
            <person name="van Eijk R."/>
            <person name="Schleper C."/>
            <person name="Guy L."/>
            <person name="Ettema T.J."/>
        </authorList>
    </citation>
    <scope>NUCLEOTIDE SEQUENCE</scope>
</reference>
<gene>
    <name evidence="1" type="ORF">LCGC14_2930750</name>
</gene>
<dbReference type="AlphaFoldDB" id="A0A0F8ZTN2"/>
<dbReference type="EMBL" id="LAZR01058494">
    <property type="protein sequence ID" value="KKK69764.1"/>
    <property type="molecule type" value="Genomic_DNA"/>
</dbReference>
<sequence length="21" mass="2430">RILLAGEINMNGFQREGVKRK</sequence>
<feature type="non-terminal residue" evidence="1">
    <location>
        <position position="1"/>
    </location>
</feature>